<dbReference type="EMBL" id="RCMK01000238">
    <property type="protein sequence ID" value="KAG2941968.1"/>
    <property type="molecule type" value="Genomic_DNA"/>
</dbReference>
<evidence type="ECO:0000313" key="1">
    <source>
        <dbReference type="EMBL" id="KAG2941968.1"/>
    </source>
</evidence>
<protein>
    <recommendedName>
        <fullName evidence="3">Aspartic peptidase domain</fullName>
    </recommendedName>
</protein>
<dbReference type="InterPro" id="IPR021109">
    <property type="entry name" value="Peptidase_aspartic_dom_sf"/>
</dbReference>
<evidence type="ECO:0000313" key="2">
    <source>
        <dbReference type="Proteomes" id="UP000736787"/>
    </source>
</evidence>
<reference evidence="1" key="1">
    <citation type="submission" date="2018-10" db="EMBL/GenBank/DDBJ databases">
        <title>Effector identification in a new, highly contiguous assembly of the strawberry crown rot pathogen Phytophthora cactorum.</title>
        <authorList>
            <person name="Armitage A.D."/>
            <person name="Nellist C.F."/>
            <person name="Bates H."/>
            <person name="Vickerstaff R.J."/>
            <person name="Harrison R.J."/>
        </authorList>
    </citation>
    <scope>NUCLEOTIDE SEQUENCE</scope>
    <source>
        <strain evidence="1">4040</strain>
    </source>
</reference>
<name>A0A8T1DLV3_9STRA</name>
<sequence length="299" mass="33213">MALDLLPVESREYWKYHAPSMLLKLAKTEGTINNEKTCLLLYSGAEVSILDAAFARKVGCYIDESQRQECVGIKENMKVASGRTKIMVTLAESLVHFFDVLVGEMPGQDAILGMDFMVPGGTRLDLVDGTPCLRDEVHIQLTKRRPLHGEHLRSVEIERMISVDATQPLEVPLQPKPSETVDHARRTLDSIVVKGPGKRLYLKITNVSDRTMCPPAHAQLGMWLTGDRVPKRQGLVTVGSHRYAEWQNLYDPPKGNLKHPSSQLAVVIQITKLSNPEEAVITDDEPVETQIALADESGD</sequence>
<dbReference type="Proteomes" id="UP000736787">
    <property type="component" value="Unassembled WGS sequence"/>
</dbReference>
<proteinExistence type="predicted"/>
<dbReference type="Gene3D" id="2.40.70.10">
    <property type="entry name" value="Acid Proteases"/>
    <property type="match status" value="1"/>
</dbReference>
<organism evidence="1 2">
    <name type="scientific">Phytophthora cactorum</name>
    <dbReference type="NCBI Taxonomy" id="29920"/>
    <lineage>
        <taxon>Eukaryota</taxon>
        <taxon>Sar</taxon>
        <taxon>Stramenopiles</taxon>
        <taxon>Oomycota</taxon>
        <taxon>Peronosporomycetes</taxon>
        <taxon>Peronosporales</taxon>
        <taxon>Peronosporaceae</taxon>
        <taxon>Phytophthora</taxon>
    </lineage>
</organism>
<comment type="caution">
    <text evidence="1">The sequence shown here is derived from an EMBL/GenBank/DDBJ whole genome shotgun (WGS) entry which is preliminary data.</text>
</comment>
<dbReference type="Pfam" id="PF13975">
    <property type="entry name" value="gag-asp_proteas"/>
    <property type="match status" value="1"/>
</dbReference>
<gene>
    <name evidence="1" type="ORF">PC117_g10053</name>
</gene>
<dbReference type="AlphaFoldDB" id="A0A8T1DLV3"/>
<dbReference type="VEuPathDB" id="FungiDB:PC110_g3568"/>
<dbReference type="SUPFAM" id="SSF50630">
    <property type="entry name" value="Acid proteases"/>
    <property type="match status" value="1"/>
</dbReference>
<accession>A0A8T1DLV3</accession>
<evidence type="ECO:0008006" key="3">
    <source>
        <dbReference type="Google" id="ProtNLM"/>
    </source>
</evidence>